<dbReference type="Proteomes" id="UP000837801">
    <property type="component" value="Unassembled WGS sequence"/>
</dbReference>
<name>A0A9P0VYG2_9ASCO</name>
<protein>
    <submittedName>
        <fullName evidence="5">Probable transporter Mch4p</fullName>
    </submittedName>
</protein>
<feature type="transmembrane region" description="Helical" evidence="3">
    <location>
        <begin position="178"/>
        <end position="198"/>
    </location>
</feature>
<comment type="subcellular location">
    <subcellularLocation>
        <location evidence="1">Membrane</location>
        <topology evidence="1">Multi-pass membrane protein</topology>
    </subcellularLocation>
</comment>
<dbReference type="InterPro" id="IPR020846">
    <property type="entry name" value="MFS_dom"/>
</dbReference>
<dbReference type="InterPro" id="IPR036259">
    <property type="entry name" value="MFS_trans_sf"/>
</dbReference>
<evidence type="ECO:0000256" key="3">
    <source>
        <dbReference type="SAM" id="Phobius"/>
    </source>
</evidence>
<feature type="transmembrane region" description="Helical" evidence="3">
    <location>
        <begin position="366"/>
        <end position="389"/>
    </location>
</feature>
<dbReference type="AlphaFoldDB" id="A0A9P0VYG2"/>
<dbReference type="InterPro" id="IPR011701">
    <property type="entry name" value="MFS"/>
</dbReference>
<evidence type="ECO:0000259" key="4">
    <source>
        <dbReference type="PROSITE" id="PS50850"/>
    </source>
</evidence>
<accession>A0A9P0VYG2</accession>
<gene>
    <name evidence="5" type="ORF">CLIB1423_12S01244</name>
</gene>
<dbReference type="CDD" id="cd17352">
    <property type="entry name" value="MFS_MCT_SLC16"/>
    <property type="match status" value="1"/>
</dbReference>
<feature type="transmembrane region" description="Helical" evidence="3">
    <location>
        <begin position="436"/>
        <end position="457"/>
    </location>
</feature>
<organism evidence="5 6">
    <name type="scientific">[Candida] railenensis</name>
    <dbReference type="NCBI Taxonomy" id="45579"/>
    <lineage>
        <taxon>Eukaryota</taxon>
        <taxon>Fungi</taxon>
        <taxon>Dikarya</taxon>
        <taxon>Ascomycota</taxon>
        <taxon>Saccharomycotina</taxon>
        <taxon>Pichiomycetes</taxon>
        <taxon>Debaryomycetaceae</taxon>
        <taxon>Kurtzmaniella</taxon>
    </lineage>
</organism>
<dbReference type="Pfam" id="PF07690">
    <property type="entry name" value="MFS_1"/>
    <property type="match status" value="1"/>
</dbReference>
<dbReference type="OrthoDB" id="6509908at2759"/>
<feature type="transmembrane region" description="Helical" evidence="3">
    <location>
        <begin position="339"/>
        <end position="360"/>
    </location>
</feature>
<comment type="similarity">
    <text evidence="2">Belongs to the major facilitator superfamily. Monocarboxylate porter (TC 2.A.1.13) family.</text>
</comment>
<dbReference type="SUPFAM" id="SSF103473">
    <property type="entry name" value="MFS general substrate transporter"/>
    <property type="match status" value="1"/>
</dbReference>
<feature type="domain" description="Major facilitator superfamily (MFS) profile" evidence="4">
    <location>
        <begin position="50"/>
        <end position="458"/>
    </location>
</feature>
<feature type="transmembrane region" description="Helical" evidence="3">
    <location>
        <begin position="144"/>
        <end position="166"/>
    </location>
</feature>
<comment type="caution">
    <text evidence="5">The sequence shown here is derived from an EMBL/GenBank/DDBJ whole genome shotgun (WGS) entry which is preliminary data.</text>
</comment>
<keyword evidence="3" id="KW-0472">Membrane</keyword>
<dbReference type="PANTHER" id="PTHR11360">
    <property type="entry name" value="MONOCARBOXYLATE TRANSPORTER"/>
    <property type="match status" value="1"/>
</dbReference>
<feature type="transmembrane region" description="Helical" evidence="3">
    <location>
        <begin position="276"/>
        <end position="298"/>
    </location>
</feature>
<sequence length="465" mass="50307">MSDIALESLSSNNGVRRRRTIEPELEHNPSSNLMYGSEKNPEIFPDGGFEAYVVVFGSFVGLMADFGIPNSLGAIESYVSTHQLKGVEVTSLSWIFSIHLGVMFFGGAFIGGVFDKYGARIPLIVGTALMCLGLFLTAECQTVYQFILSFGVLTALGISIATQPLISAISHWFLKKRAMACSIATAGGLVGSSIFAVMLQSMYVSIGFKWAIRILALICLFCMVVSIFLVRGRAVADQFRVQDTEDIESTKESKLTIFINFVKSCVDFSVAKDIKFILLTLSVAISELASVCTTTYLSSYALQQGVNEKSAYLLITVIGVCGIPSRLTSGWIADKYGRFNVMIGTSVILTISIFGFWLPAGGNLGVLYAFGVVFGVANSAIISLVPACCGQICSVENFGKVYGTLYFFLTFTTILGMYCASVVIGTGASANYSNLIYYEGGLAVVSIITWTTARYFAIGWKWGKF</sequence>
<keyword evidence="3" id="KW-1133">Transmembrane helix</keyword>
<evidence type="ECO:0000256" key="1">
    <source>
        <dbReference type="ARBA" id="ARBA00004141"/>
    </source>
</evidence>
<dbReference type="PANTHER" id="PTHR11360:SF177">
    <property type="entry name" value="RIBOFLAVIN TRANSPORTER MCH5"/>
    <property type="match status" value="1"/>
</dbReference>
<evidence type="ECO:0000256" key="2">
    <source>
        <dbReference type="ARBA" id="ARBA00006727"/>
    </source>
</evidence>
<dbReference type="InterPro" id="IPR050327">
    <property type="entry name" value="Proton-linked_MCT"/>
</dbReference>
<dbReference type="EMBL" id="CAKXYY010000012">
    <property type="protein sequence ID" value="CAH2353711.1"/>
    <property type="molecule type" value="Genomic_DNA"/>
</dbReference>
<reference evidence="5" key="1">
    <citation type="submission" date="2022-03" db="EMBL/GenBank/DDBJ databases">
        <authorList>
            <person name="Legras J.-L."/>
            <person name="Devillers H."/>
            <person name="Grondin C."/>
        </authorList>
    </citation>
    <scope>NUCLEOTIDE SEQUENCE</scope>
    <source>
        <strain evidence="5">CLIB 1423</strain>
    </source>
</reference>
<evidence type="ECO:0000313" key="6">
    <source>
        <dbReference type="Proteomes" id="UP000837801"/>
    </source>
</evidence>
<evidence type="ECO:0000313" key="5">
    <source>
        <dbReference type="EMBL" id="CAH2353711.1"/>
    </source>
</evidence>
<feature type="transmembrane region" description="Helical" evidence="3">
    <location>
        <begin position="210"/>
        <end position="230"/>
    </location>
</feature>
<keyword evidence="6" id="KW-1185">Reference proteome</keyword>
<dbReference type="GO" id="GO:0032218">
    <property type="term" value="P:riboflavin transport"/>
    <property type="evidence" value="ECO:0007669"/>
    <property type="project" value="TreeGrafter"/>
</dbReference>
<dbReference type="GO" id="GO:0022857">
    <property type="term" value="F:transmembrane transporter activity"/>
    <property type="evidence" value="ECO:0007669"/>
    <property type="project" value="InterPro"/>
</dbReference>
<proteinExistence type="inferred from homology"/>
<keyword evidence="3" id="KW-0812">Transmembrane</keyword>
<feature type="transmembrane region" description="Helical" evidence="3">
    <location>
        <begin position="310"/>
        <end position="327"/>
    </location>
</feature>
<dbReference type="GO" id="GO:0016020">
    <property type="term" value="C:membrane"/>
    <property type="evidence" value="ECO:0007669"/>
    <property type="project" value="UniProtKB-SubCell"/>
</dbReference>
<dbReference type="Gene3D" id="1.20.1250.20">
    <property type="entry name" value="MFS general substrate transporter like domains"/>
    <property type="match status" value="1"/>
</dbReference>
<feature type="transmembrane region" description="Helical" evidence="3">
    <location>
        <begin position="92"/>
        <end position="114"/>
    </location>
</feature>
<feature type="transmembrane region" description="Helical" evidence="3">
    <location>
        <begin position="121"/>
        <end position="138"/>
    </location>
</feature>
<dbReference type="PROSITE" id="PS50850">
    <property type="entry name" value="MFS"/>
    <property type="match status" value="1"/>
</dbReference>
<feature type="transmembrane region" description="Helical" evidence="3">
    <location>
        <begin position="401"/>
        <end position="424"/>
    </location>
</feature>